<gene>
    <name evidence="1" type="ORF">CHLFYP18_04058</name>
</gene>
<dbReference type="AlphaFoldDB" id="A0A6N3I1X5"/>
<protein>
    <submittedName>
        <fullName evidence="1">Uncharacterized protein</fullName>
    </submittedName>
</protein>
<accession>A0A6N3I1X5</accession>
<dbReference type="RefSeq" id="WP_320952278.1">
    <property type="nucleotide sequence ID" value="NZ_CACRUH010000090.1"/>
</dbReference>
<reference evidence="1" key="1">
    <citation type="submission" date="2019-11" db="EMBL/GenBank/DDBJ databases">
        <authorList>
            <person name="Feng L."/>
        </authorList>
    </citation>
    <scope>NUCLEOTIDE SEQUENCE</scope>
    <source>
        <strain evidence="1">ChathewayiLFYP18</strain>
    </source>
</reference>
<sequence length="104" mass="11709">MAVAEEIKKILENKISMREVRYIGRTCFGKIDENLRGKIELTKGPLENRFSRIQISVLERTNGLVDQMTFLISDVTGLKQDMDHDKLVYPALSPMKTGAVGIAI</sequence>
<name>A0A6N3I1X5_9FIRM</name>
<proteinExistence type="predicted"/>
<organism evidence="1">
    <name type="scientific">Hungatella hathewayi</name>
    <dbReference type="NCBI Taxonomy" id="154046"/>
    <lineage>
        <taxon>Bacteria</taxon>
        <taxon>Bacillati</taxon>
        <taxon>Bacillota</taxon>
        <taxon>Clostridia</taxon>
        <taxon>Lachnospirales</taxon>
        <taxon>Lachnospiraceae</taxon>
        <taxon>Hungatella</taxon>
    </lineage>
</organism>
<evidence type="ECO:0000313" key="1">
    <source>
        <dbReference type="EMBL" id="VYU83284.1"/>
    </source>
</evidence>
<dbReference type="EMBL" id="CACRUH010000090">
    <property type="protein sequence ID" value="VYU83284.1"/>
    <property type="molecule type" value="Genomic_DNA"/>
</dbReference>